<dbReference type="AlphaFoldDB" id="A0A4U8VVJ9"/>
<gene>
    <name evidence="1" type="ORF">NCTC10797_01430</name>
</gene>
<organism evidence="1 2">
    <name type="scientific">Nocardia cyriacigeorgica</name>
    <dbReference type="NCBI Taxonomy" id="135487"/>
    <lineage>
        <taxon>Bacteria</taxon>
        <taxon>Bacillati</taxon>
        <taxon>Actinomycetota</taxon>
        <taxon>Actinomycetes</taxon>
        <taxon>Mycobacteriales</taxon>
        <taxon>Nocardiaceae</taxon>
        <taxon>Nocardia</taxon>
    </lineage>
</organism>
<protein>
    <submittedName>
        <fullName evidence="1">Uncharacterized protein</fullName>
    </submittedName>
</protein>
<accession>A0A4U8VVJ9</accession>
<name>A0A4U8VVJ9_9NOCA</name>
<dbReference type="EMBL" id="LR215973">
    <property type="protein sequence ID" value="VFA97666.1"/>
    <property type="molecule type" value="Genomic_DNA"/>
</dbReference>
<sequence>MVTPTRPHPEPAFPPTDLRDWRRRWLVASGFPPWLAETVAADPTIDLLALAQLVDRGCTPELAVRILAPMPGIETPP</sequence>
<proteinExistence type="predicted"/>
<reference evidence="1 2" key="1">
    <citation type="submission" date="2019-02" db="EMBL/GenBank/DDBJ databases">
        <authorList>
            <consortium name="Pathogen Informatics"/>
        </authorList>
    </citation>
    <scope>NUCLEOTIDE SEQUENCE [LARGE SCALE GENOMIC DNA]</scope>
    <source>
        <strain evidence="1 2">3012STDY6756504</strain>
    </source>
</reference>
<dbReference type="Proteomes" id="UP000290439">
    <property type="component" value="Chromosome"/>
</dbReference>
<evidence type="ECO:0000313" key="1">
    <source>
        <dbReference type="EMBL" id="VFA97666.1"/>
    </source>
</evidence>
<evidence type="ECO:0000313" key="2">
    <source>
        <dbReference type="Proteomes" id="UP000290439"/>
    </source>
</evidence>